<evidence type="ECO:0000313" key="7">
    <source>
        <dbReference type="Proteomes" id="UP000199546"/>
    </source>
</evidence>
<dbReference type="EMBL" id="FPBA01000027">
    <property type="protein sequence ID" value="SFU03642.1"/>
    <property type="molecule type" value="Genomic_DNA"/>
</dbReference>
<dbReference type="PROSITE" id="PS50263">
    <property type="entry name" value="CN_HYDROLASE"/>
    <property type="match status" value="1"/>
</dbReference>
<dbReference type="PANTHER" id="PTHR43179">
    <property type="entry name" value="RHAMNOSYLTRANSFERASE WBBL"/>
    <property type="match status" value="1"/>
</dbReference>
<reference evidence="7" key="1">
    <citation type="submission" date="2016-10" db="EMBL/GenBank/DDBJ databases">
        <authorList>
            <person name="Varghese N."/>
            <person name="Submissions S."/>
        </authorList>
    </citation>
    <scope>NUCLEOTIDE SEQUENCE [LARGE SCALE GENOMIC DNA]</scope>
    <source>
        <strain evidence="7">DSM 46136</strain>
    </source>
</reference>
<keyword evidence="6" id="KW-0378">Hydrolase</keyword>
<dbReference type="Gene3D" id="3.60.110.10">
    <property type="entry name" value="Carbon-nitrogen hydrolase"/>
    <property type="match status" value="1"/>
</dbReference>
<dbReference type="PANTHER" id="PTHR43179:SF12">
    <property type="entry name" value="GALACTOFURANOSYLTRANSFERASE GLFT2"/>
    <property type="match status" value="1"/>
</dbReference>
<comment type="similarity">
    <text evidence="2">Belongs to the glycosyltransferase 2 family.</text>
</comment>
<feature type="domain" description="CN hydrolase" evidence="5">
    <location>
        <begin position="21"/>
        <end position="253"/>
    </location>
</feature>
<dbReference type="Pfam" id="PF00535">
    <property type="entry name" value="Glycos_transf_2"/>
    <property type="match status" value="1"/>
</dbReference>
<dbReference type="SUPFAM" id="SSF56317">
    <property type="entry name" value="Carbon-nitrogen hydrolase"/>
    <property type="match status" value="1"/>
</dbReference>
<evidence type="ECO:0000256" key="2">
    <source>
        <dbReference type="ARBA" id="ARBA00006739"/>
    </source>
</evidence>
<evidence type="ECO:0000259" key="5">
    <source>
        <dbReference type="PROSITE" id="PS50263"/>
    </source>
</evidence>
<accession>A0A1I7CW28</accession>
<evidence type="ECO:0000256" key="3">
    <source>
        <dbReference type="ARBA" id="ARBA00022676"/>
    </source>
</evidence>
<dbReference type="Gene3D" id="3.90.550.10">
    <property type="entry name" value="Spore Coat Polysaccharide Biosynthesis Protein SpsA, Chain A"/>
    <property type="match status" value="1"/>
</dbReference>
<organism evidence="6 7">
    <name type="scientific">Geodermatophilus amargosae</name>
    <dbReference type="NCBI Taxonomy" id="1296565"/>
    <lineage>
        <taxon>Bacteria</taxon>
        <taxon>Bacillati</taxon>
        <taxon>Actinomycetota</taxon>
        <taxon>Actinomycetes</taxon>
        <taxon>Geodermatophilales</taxon>
        <taxon>Geodermatophilaceae</taxon>
        <taxon>Geodermatophilus</taxon>
    </lineage>
</organism>
<keyword evidence="4" id="KW-0808">Transferase</keyword>
<dbReference type="InterPro" id="IPR029044">
    <property type="entry name" value="Nucleotide-diphossugar_trans"/>
</dbReference>
<dbReference type="SUPFAM" id="SSF53448">
    <property type="entry name" value="Nucleotide-diphospho-sugar transferases"/>
    <property type="match status" value="1"/>
</dbReference>
<evidence type="ECO:0000256" key="4">
    <source>
        <dbReference type="ARBA" id="ARBA00022679"/>
    </source>
</evidence>
<dbReference type="Proteomes" id="UP000199546">
    <property type="component" value="Unassembled WGS sequence"/>
</dbReference>
<dbReference type="AlphaFoldDB" id="A0A1I7CW28"/>
<dbReference type="CDD" id="cd07197">
    <property type="entry name" value="nitrilase"/>
    <property type="match status" value="1"/>
</dbReference>
<dbReference type="RefSeq" id="WP_175551782.1">
    <property type="nucleotide sequence ID" value="NZ_FPBA01000027.1"/>
</dbReference>
<dbReference type="Pfam" id="PF00795">
    <property type="entry name" value="CN_hydrolase"/>
    <property type="match status" value="1"/>
</dbReference>
<sequence length="637" mass="68566">MTGRSIPPPPCGPEAHGGKRIRVAALSMPRRDSGPVSGTNAGVAAAVSAVRTLAPSRPDLICLPENFLYDGLSDRRPARLAVPVGHELIERFADLARESGALLAVPFLEDAGHAVYNSVVLLDSAGQRLGVYRKQFLWPSDAQAGALEGGVTPGVGGGPIATPFGPLGVRVCLDVQYPESWRDLATHRVKLVLFPSEQSGGTALRARAWQTRSFVLAAVSKGGRSAVIDPVGHVAAQWGSTTDAPVVDLGLDYEVVHLDHTEEMLRRLARRLRGRVTFRRYEDERVCLVTSGDPGVSVADLLAEYGIPTLDGYLERVRVRNESARVGRLTPDVGARGRSAVGSRAGLDHPTNGARRVSVIVPTRGDSPALRRCLAALAHQQCDLPVEVVVVLNGPETTLPTTPDGVRVVHEPTRGPAAARNTGISVSTGEVIALVDDDCRPSPGWLAAGLDALERAGPEAVVAGAITRSGAAENLVSRFDGANYLRQEQYVRYSQAFVTANVIMRRSVFDRVGEFDEAFPEAAGEDWDWARRAGRLGVPIVYGDEATIDHPCMTDLRALRAKAERLGRGEARLRWKDDPLSAPVGLLAEISRQVRRSPGHDGLAVDDRLCMRGLSVLVAWWMWQGRRGMAVPSGRRR</sequence>
<name>A0A1I7CW28_9ACTN</name>
<dbReference type="GO" id="GO:0016757">
    <property type="term" value="F:glycosyltransferase activity"/>
    <property type="evidence" value="ECO:0007669"/>
    <property type="project" value="UniProtKB-KW"/>
</dbReference>
<dbReference type="InterPro" id="IPR036526">
    <property type="entry name" value="C-N_Hydrolase_sf"/>
</dbReference>
<keyword evidence="7" id="KW-1185">Reference proteome</keyword>
<keyword evidence="3" id="KW-0328">Glycosyltransferase</keyword>
<dbReference type="InterPro" id="IPR001173">
    <property type="entry name" value="Glyco_trans_2-like"/>
</dbReference>
<comment type="pathway">
    <text evidence="1">Cell wall biogenesis; cell wall polysaccharide biosynthesis.</text>
</comment>
<evidence type="ECO:0000256" key="1">
    <source>
        <dbReference type="ARBA" id="ARBA00004776"/>
    </source>
</evidence>
<dbReference type="GO" id="GO:0016787">
    <property type="term" value="F:hydrolase activity"/>
    <property type="evidence" value="ECO:0007669"/>
    <property type="project" value="UniProtKB-KW"/>
</dbReference>
<evidence type="ECO:0000313" key="6">
    <source>
        <dbReference type="EMBL" id="SFU03642.1"/>
    </source>
</evidence>
<dbReference type="CDD" id="cd00761">
    <property type="entry name" value="Glyco_tranf_GTA_type"/>
    <property type="match status" value="1"/>
</dbReference>
<proteinExistence type="inferred from homology"/>
<protein>
    <submittedName>
        <fullName evidence="6">Predicted amidohydrolase</fullName>
    </submittedName>
</protein>
<dbReference type="InterPro" id="IPR003010">
    <property type="entry name" value="C-N_Hydrolase"/>
</dbReference>
<gene>
    <name evidence="6" type="ORF">SAMN05660657_04964</name>
</gene>
<dbReference type="STRING" id="1296565.SAMN05660657_04964"/>